<dbReference type="AlphaFoldDB" id="A0AAW0Z845"/>
<accession>A0AAW0Z845</accession>
<protein>
    <submittedName>
        <fullName evidence="2">Uncharacterized protein</fullName>
    </submittedName>
</protein>
<proteinExistence type="predicted"/>
<reference evidence="2 3" key="1">
    <citation type="submission" date="2024-05" db="EMBL/GenBank/DDBJ databases">
        <title>The nuclear and mitochondrial genome assemblies of Tetragonisca angustula (Apidae: Meliponini), a tiny yet remarkable pollinator in the Neotropics.</title>
        <authorList>
            <person name="Ferrari R."/>
            <person name="Ricardo P.C."/>
            <person name="Dias F.C."/>
            <person name="Araujo N.S."/>
            <person name="Soares D.O."/>
            <person name="Zhou Q.-S."/>
            <person name="Zhu C.-D."/>
            <person name="Coutinho L."/>
            <person name="Airas M.C."/>
            <person name="Batista T.M."/>
        </authorList>
    </citation>
    <scope>NUCLEOTIDE SEQUENCE [LARGE SCALE GENOMIC DNA]</scope>
    <source>
        <strain evidence="2">ASF017062</strain>
        <tissue evidence="2">Abdomen</tissue>
    </source>
</reference>
<sequence>MISDYGAHIPGSSPLPKFNNQLLVQIFLNISLLVDLKNRRIIDNDYTKLHQIAQPTQGFEIPKHKIHHHIITSGRRSAERPRRLAPDKFKAAREEF</sequence>
<feature type="compositionally biased region" description="Basic and acidic residues" evidence="1">
    <location>
        <begin position="76"/>
        <end position="96"/>
    </location>
</feature>
<keyword evidence="3" id="KW-1185">Reference proteome</keyword>
<comment type="caution">
    <text evidence="2">The sequence shown here is derived from an EMBL/GenBank/DDBJ whole genome shotgun (WGS) entry which is preliminary data.</text>
</comment>
<feature type="region of interest" description="Disordered" evidence="1">
    <location>
        <begin position="71"/>
        <end position="96"/>
    </location>
</feature>
<dbReference type="Proteomes" id="UP001432146">
    <property type="component" value="Unassembled WGS sequence"/>
</dbReference>
<gene>
    <name evidence="2" type="ORF">QLX08_011586</name>
</gene>
<name>A0AAW0Z845_9HYME</name>
<dbReference type="EMBL" id="JAWNGG020000447">
    <property type="protein sequence ID" value="KAK9293479.1"/>
    <property type="molecule type" value="Genomic_DNA"/>
</dbReference>
<evidence type="ECO:0000313" key="2">
    <source>
        <dbReference type="EMBL" id="KAK9293479.1"/>
    </source>
</evidence>
<evidence type="ECO:0000313" key="3">
    <source>
        <dbReference type="Proteomes" id="UP001432146"/>
    </source>
</evidence>
<organism evidence="2 3">
    <name type="scientific">Tetragonisca angustula</name>
    <dbReference type="NCBI Taxonomy" id="166442"/>
    <lineage>
        <taxon>Eukaryota</taxon>
        <taxon>Metazoa</taxon>
        <taxon>Ecdysozoa</taxon>
        <taxon>Arthropoda</taxon>
        <taxon>Hexapoda</taxon>
        <taxon>Insecta</taxon>
        <taxon>Pterygota</taxon>
        <taxon>Neoptera</taxon>
        <taxon>Endopterygota</taxon>
        <taxon>Hymenoptera</taxon>
        <taxon>Apocrita</taxon>
        <taxon>Aculeata</taxon>
        <taxon>Apoidea</taxon>
        <taxon>Anthophila</taxon>
        <taxon>Apidae</taxon>
        <taxon>Tetragonisca</taxon>
    </lineage>
</organism>
<evidence type="ECO:0000256" key="1">
    <source>
        <dbReference type="SAM" id="MobiDB-lite"/>
    </source>
</evidence>